<feature type="transmembrane region" description="Helical" evidence="5">
    <location>
        <begin position="38"/>
        <end position="56"/>
    </location>
</feature>
<keyword evidence="3 5" id="KW-1133">Transmembrane helix</keyword>
<dbReference type="InterPro" id="IPR002781">
    <property type="entry name" value="TM_pro_TauE-like"/>
</dbReference>
<gene>
    <name evidence="6" type="ORF">CARN7_1415</name>
</gene>
<dbReference type="Pfam" id="PF01925">
    <property type="entry name" value="TauE"/>
    <property type="match status" value="1"/>
</dbReference>
<reference evidence="6" key="1">
    <citation type="submission" date="2009-10" db="EMBL/GenBank/DDBJ databases">
        <title>Diversity of trophic interactions inside an arsenic-rich microbial ecosystem.</title>
        <authorList>
            <person name="Bertin P.N."/>
            <person name="Heinrich-Salmeron A."/>
            <person name="Pelletier E."/>
            <person name="Goulhen-Chollet F."/>
            <person name="Arsene-Ploetze F."/>
            <person name="Gallien S."/>
            <person name="Calteau A."/>
            <person name="Vallenet D."/>
            <person name="Casiot C."/>
            <person name="Chane-Woon-Ming B."/>
            <person name="Giloteaux L."/>
            <person name="Barakat M."/>
            <person name="Bonnefoy V."/>
            <person name="Bruneel O."/>
            <person name="Chandler M."/>
            <person name="Cleiss J."/>
            <person name="Duran R."/>
            <person name="Elbaz-Poulichet F."/>
            <person name="Fonknechten N."/>
            <person name="Lauga B."/>
            <person name="Mornico D."/>
            <person name="Ortet P."/>
            <person name="Schaeffer C."/>
            <person name="Siguier P."/>
            <person name="Alexander Thil Smith A."/>
            <person name="Van Dorsselaer A."/>
            <person name="Weissenbach J."/>
            <person name="Medigue C."/>
            <person name="Le Paslier D."/>
        </authorList>
    </citation>
    <scope>NUCLEOTIDE SEQUENCE</scope>
</reference>
<evidence type="ECO:0000256" key="5">
    <source>
        <dbReference type="SAM" id="Phobius"/>
    </source>
</evidence>
<accession>E6QTQ2</accession>
<name>E6QTQ2_9ZZZZ</name>
<evidence type="ECO:0000256" key="2">
    <source>
        <dbReference type="ARBA" id="ARBA00022692"/>
    </source>
</evidence>
<dbReference type="PANTHER" id="PTHR43701">
    <property type="entry name" value="MEMBRANE TRANSPORTER PROTEIN MJ0441-RELATED"/>
    <property type="match status" value="1"/>
</dbReference>
<organism evidence="6">
    <name type="scientific">mine drainage metagenome</name>
    <dbReference type="NCBI Taxonomy" id="410659"/>
    <lineage>
        <taxon>unclassified sequences</taxon>
        <taxon>metagenomes</taxon>
        <taxon>ecological metagenomes</taxon>
    </lineage>
</organism>
<proteinExistence type="predicted"/>
<protein>
    <submittedName>
        <fullName evidence="6">Putative permease</fullName>
    </submittedName>
</protein>
<feature type="transmembrane region" description="Helical" evidence="5">
    <location>
        <begin position="12"/>
        <end position="32"/>
    </location>
</feature>
<dbReference type="InterPro" id="IPR051598">
    <property type="entry name" value="TSUP/Inactive_protease-like"/>
</dbReference>
<dbReference type="EMBL" id="CABR01000096">
    <property type="protein sequence ID" value="CBI10624.1"/>
    <property type="molecule type" value="Genomic_DNA"/>
</dbReference>
<dbReference type="GO" id="GO:0016020">
    <property type="term" value="C:membrane"/>
    <property type="evidence" value="ECO:0007669"/>
    <property type="project" value="UniProtKB-SubCell"/>
</dbReference>
<evidence type="ECO:0000313" key="6">
    <source>
        <dbReference type="EMBL" id="CBI10624.1"/>
    </source>
</evidence>
<comment type="subcellular location">
    <subcellularLocation>
        <location evidence="1">Membrane</location>
        <topology evidence="1">Multi-pass membrane protein</topology>
    </subcellularLocation>
</comment>
<feature type="transmembrane region" description="Helical" evidence="5">
    <location>
        <begin position="68"/>
        <end position="86"/>
    </location>
</feature>
<keyword evidence="4 5" id="KW-0472">Membrane</keyword>
<dbReference type="PANTHER" id="PTHR43701:SF2">
    <property type="entry name" value="MEMBRANE TRANSPORTER PROTEIN YJNA-RELATED"/>
    <property type="match status" value="1"/>
</dbReference>
<evidence type="ECO:0000256" key="4">
    <source>
        <dbReference type="ARBA" id="ARBA00023136"/>
    </source>
</evidence>
<evidence type="ECO:0000256" key="1">
    <source>
        <dbReference type="ARBA" id="ARBA00004141"/>
    </source>
</evidence>
<dbReference type="AlphaFoldDB" id="E6QTQ2"/>
<sequence length="94" mass="10392">MLATGMPILNAIGSSLFSVGTFGLATALSYAWSGLLDWRIAALYIFGGIFGGWLGVNLATRLGHHKNMLNRIFAFIVIVTAVYMLYRNFKAFYH</sequence>
<evidence type="ECO:0000256" key="3">
    <source>
        <dbReference type="ARBA" id="ARBA00022989"/>
    </source>
</evidence>
<keyword evidence="2 5" id="KW-0812">Transmembrane</keyword>
<comment type="caution">
    <text evidence="6">The sequence shown here is derived from an EMBL/GenBank/DDBJ whole genome shotgun (WGS) entry which is preliminary data.</text>
</comment>